<proteinExistence type="predicted"/>
<dbReference type="VEuPathDB" id="FungiDB:HpaG801901"/>
<protein>
    <submittedName>
        <fullName evidence="1">Uncharacterized protein</fullName>
    </submittedName>
</protein>
<evidence type="ECO:0000313" key="2">
    <source>
        <dbReference type="Proteomes" id="UP000011713"/>
    </source>
</evidence>
<organism evidence="1 2">
    <name type="scientific">Hyaloperonospora arabidopsidis (strain Emoy2)</name>
    <name type="common">Downy mildew agent</name>
    <name type="synonym">Peronospora arabidopsidis</name>
    <dbReference type="NCBI Taxonomy" id="559515"/>
    <lineage>
        <taxon>Eukaryota</taxon>
        <taxon>Sar</taxon>
        <taxon>Stramenopiles</taxon>
        <taxon>Oomycota</taxon>
        <taxon>Peronosporomycetes</taxon>
        <taxon>Peronosporales</taxon>
        <taxon>Peronosporaceae</taxon>
        <taxon>Hyaloperonospora</taxon>
    </lineage>
</organism>
<accession>M4B6K0</accession>
<dbReference type="EMBL" id="JH598637">
    <property type="status" value="NOT_ANNOTATED_CDS"/>
    <property type="molecule type" value="Genomic_DNA"/>
</dbReference>
<dbReference type="EnsemblProtists" id="HpaT801901">
    <property type="protein sequence ID" value="HpaP801901"/>
    <property type="gene ID" value="HpaG801901"/>
</dbReference>
<keyword evidence="2" id="KW-1185">Reference proteome</keyword>
<dbReference type="InParanoid" id="M4B6K0"/>
<dbReference type="AlphaFoldDB" id="M4B6K0"/>
<reference evidence="1" key="2">
    <citation type="submission" date="2015-06" db="UniProtKB">
        <authorList>
            <consortium name="EnsemblProtists"/>
        </authorList>
    </citation>
    <scope>IDENTIFICATION</scope>
    <source>
        <strain evidence="1">Emoy2</strain>
    </source>
</reference>
<evidence type="ECO:0000313" key="1">
    <source>
        <dbReference type="EnsemblProtists" id="HpaP801901"/>
    </source>
</evidence>
<dbReference type="HOGENOM" id="CLU_2781297_0_0_1"/>
<dbReference type="Proteomes" id="UP000011713">
    <property type="component" value="Unassembled WGS sequence"/>
</dbReference>
<reference evidence="2" key="1">
    <citation type="journal article" date="2010" name="Science">
        <title>Signatures of adaptation to obligate biotrophy in the Hyaloperonospora arabidopsidis genome.</title>
        <authorList>
            <person name="Baxter L."/>
            <person name="Tripathy S."/>
            <person name="Ishaque N."/>
            <person name="Boot N."/>
            <person name="Cabral A."/>
            <person name="Kemen E."/>
            <person name="Thines M."/>
            <person name="Ah-Fong A."/>
            <person name="Anderson R."/>
            <person name="Badejoko W."/>
            <person name="Bittner-Eddy P."/>
            <person name="Boore J.L."/>
            <person name="Chibucos M.C."/>
            <person name="Coates M."/>
            <person name="Dehal P."/>
            <person name="Delehaunty K."/>
            <person name="Dong S."/>
            <person name="Downton P."/>
            <person name="Dumas B."/>
            <person name="Fabro G."/>
            <person name="Fronick C."/>
            <person name="Fuerstenberg S.I."/>
            <person name="Fulton L."/>
            <person name="Gaulin E."/>
            <person name="Govers F."/>
            <person name="Hughes L."/>
            <person name="Humphray S."/>
            <person name="Jiang R.H."/>
            <person name="Judelson H."/>
            <person name="Kamoun S."/>
            <person name="Kyung K."/>
            <person name="Meijer H."/>
            <person name="Minx P."/>
            <person name="Morris P."/>
            <person name="Nelson J."/>
            <person name="Phuntumart V."/>
            <person name="Qutob D."/>
            <person name="Rehmany A."/>
            <person name="Rougon-Cardoso A."/>
            <person name="Ryden P."/>
            <person name="Torto-Alalibo T."/>
            <person name="Studholme D."/>
            <person name="Wang Y."/>
            <person name="Win J."/>
            <person name="Wood J."/>
            <person name="Clifton S.W."/>
            <person name="Rogers J."/>
            <person name="Van den Ackerveken G."/>
            <person name="Jones J.D."/>
            <person name="McDowell J.M."/>
            <person name="Beynon J."/>
            <person name="Tyler B.M."/>
        </authorList>
    </citation>
    <scope>NUCLEOTIDE SEQUENCE [LARGE SCALE GENOMIC DNA]</scope>
    <source>
        <strain evidence="2">Emoy2</strain>
    </source>
</reference>
<sequence>MSTCHVDHGAATLSPGPICQVQDPELIHTCYRAFIASPKGEELLVTMRKVTAELSTPTFHLCVCVSVCI</sequence>
<name>M4B6K0_HYAAE</name>